<dbReference type="SFLD" id="SFLDG01129">
    <property type="entry name" value="C1.5:_HAD__Beta-PGM__Phosphata"/>
    <property type="match status" value="1"/>
</dbReference>
<protein>
    <submittedName>
        <fullName evidence="1">Putative phosphatase YfbT</fullName>
    </submittedName>
</protein>
<dbReference type="PANTHER" id="PTHR43481:SF4">
    <property type="entry name" value="GLYCEROL-1-PHOSPHATE PHOSPHOHYDROLASE 1-RELATED"/>
    <property type="match status" value="1"/>
</dbReference>
<accession>A0A1R4ICU3</accession>
<evidence type="ECO:0000313" key="2">
    <source>
        <dbReference type="Proteomes" id="UP000188342"/>
    </source>
</evidence>
<dbReference type="NCBIfam" id="TIGR01509">
    <property type="entry name" value="HAD-SF-IA-v3"/>
    <property type="match status" value="1"/>
</dbReference>
<evidence type="ECO:0000313" key="1">
    <source>
        <dbReference type="EMBL" id="SJN17394.1"/>
    </source>
</evidence>
<dbReference type="EMBL" id="FUKQ01000006">
    <property type="protein sequence ID" value="SJN17394.1"/>
    <property type="molecule type" value="Genomic_DNA"/>
</dbReference>
<dbReference type="Gene3D" id="3.40.50.1000">
    <property type="entry name" value="HAD superfamily/HAD-like"/>
    <property type="match status" value="1"/>
</dbReference>
<dbReference type="OrthoDB" id="9800058at2"/>
<dbReference type="GO" id="GO:0050308">
    <property type="term" value="F:sugar-phosphatase activity"/>
    <property type="evidence" value="ECO:0007669"/>
    <property type="project" value="TreeGrafter"/>
</dbReference>
<organism evidence="1 2">
    <name type="scientific">Luteococcus japonicus LSP_Lj1</name>
    <dbReference type="NCBI Taxonomy" id="1255658"/>
    <lineage>
        <taxon>Bacteria</taxon>
        <taxon>Bacillati</taxon>
        <taxon>Actinomycetota</taxon>
        <taxon>Actinomycetes</taxon>
        <taxon>Propionibacteriales</taxon>
        <taxon>Propionibacteriaceae</taxon>
        <taxon>Luteococcus</taxon>
    </lineage>
</organism>
<sequence>MSHTVSVDGILFDNDGVLVNSIPVAMRIWREWAQKRSLGVDPTINFPHGMPARDYIATLVPQDEVDSAYQALDETEIAHAHEVDAIPGAVELTTSLPADRWVVVTSAGRDLATARVRAAGHEPQQMVSVDDVTHGKPHPEPYLRGAQVLGLDPSRVAVFEDAPTGVQAARAAGVALVVGVGDQLDPSTVDVLVQDLTQVRRVPSDEGIVLEFTPDDPVEK</sequence>
<dbReference type="Proteomes" id="UP000188342">
    <property type="component" value="Unassembled WGS sequence"/>
</dbReference>
<keyword evidence="2" id="KW-1185">Reference proteome</keyword>
<dbReference type="Pfam" id="PF00702">
    <property type="entry name" value="Hydrolase"/>
    <property type="match status" value="1"/>
</dbReference>
<dbReference type="STRING" id="1255658.FM114_00950"/>
<proteinExistence type="predicted"/>
<gene>
    <name evidence="1" type="ORF">FM114_00950</name>
</gene>
<dbReference type="SUPFAM" id="SSF56784">
    <property type="entry name" value="HAD-like"/>
    <property type="match status" value="1"/>
</dbReference>
<dbReference type="PANTHER" id="PTHR43481">
    <property type="entry name" value="FRUCTOSE-1-PHOSPHATE PHOSPHATASE"/>
    <property type="match status" value="1"/>
</dbReference>
<dbReference type="SFLD" id="SFLDS00003">
    <property type="entry name" value="Haloacid_Dehalogenase"/>
    <property type="match status" value="1"/>
</dbReference>
<dbReference type="AlphaFoldDB" id="A0A1R4ICU3"/>
<dbReference type="Gene3D" id="1.10.150.240">
    <property type="entry name" value="Putative phosphatase, domain 2"/>
    <property type="match status" value="1"/>
</dbReference>
<dbReference type="InterPro" id="IPR023214">
    <property type="entry name" value="HAD_sf"/>
</dbReference>
<dbReference type="InterPro" id="IPR036412">
    <property type="entry name" value="HAD-like_sf"/>
</dbReference>
<name>A0A1R4ICU3_9ACTN</name>
<dbReference type="InterPro" id="IPR023198">
    <property type="entry name" value="PGP-like_dom2"/>
</dbReference>
<dbReference type="InterPro" id="IPR051806">
    <property type="entry name" value="HAD-like_SPP"/>
</dbReference>
<reference evidence="1 2" key="1">
    <citation type="submission" date="2017-02" db="EMBL/GenBank/DDBJ databases">
        <authorList>
            <person name="Peterson S.W."/>
        </authorList>
    </citation>
    <scope>NUCLEOTIDE SEQUENCE [LARGE SCALE GENOMIC DNA]</scope>
    <source>
        <strain evidence="1 2">LSP_Lj1</strain>
    </source>
</reference>
<dbReference type="RefSeq" id="WP_094763332.1">
    <property type="nucleotide sequence ID" value="NZ_FUKQ01000006.1"/>
</dbReference>
<dbReference type="InterPro" id="IPR006439">
    <property type="entry name" value="HAD-SF_hydro_IA"/>
</dbReference>